<gene>
    <name evidence="1" type="ORF">WH47_11467</name>
</gene>
<dbReference type="EMBL" id="KQ414934">
    <property type="protein sequence ID" value="KOC59281.1"/>
    <property type="molecule type" value="Genomic_DNA"/>
</dbReference>
<accession>A0A0L7QL74</accession>
<evidence type="ECO:0000313" key="2">
    <source>
        <dbReference type="Proteomes" id="UP000053825"/>
    </source>
</evidence>
<sequence length="118" mass="13614">MYTFLRIVKSCERNHSASRSCVVHWPSVCSHIYCVIRQDIISCTPANVIGSQDIWLFIIEGKIIVSILVFDKKCGDFVTSNKERLHTYETFEDPSTMGHEKTLHWVLFDSSKTAHICY</sequence>
<keyword evidence="2" id="KW-1185">Reference proteome</keyword>
<protein>
    <submittedName>
        <fullName evidence="1">Uncharacterized protein</fullName>
    </submittedName>
</protein>
<proteinExistence type="predicted"/>
<name>A0A0L7QL74_9HYME</name>
<organism evidence="1 2">
    <name type="scientific">Habropoda laboriosa</name>
    <dbReference type="NCBI Taxonomy" id="597456"/>
    <lineage>
        <taxon>Eukaryota</taxon>
        <taxon>Metazoa</taxon>
        <taxon>Ecdysozoa</taxon>
        <taxon>Arthropoda</taxon>
        <taxon>Hexapoda</taxon>
        <taxon>Insecta</taxon>
        <taxon>Pterygota</taxon>
        <taxon>Neoptera</taxon>
        <taxon>Endopterygota</taxon>
        <taxon>Hymenoptera</taxon>
        <taxon>Apocrita</taxon>
        <taxon>Aculeata</taxon>
        <taxon>Apoidea</taxon>
        <taxon>Anthophila</taxon>
        <taxon>Apidae</taxon>
        <taxon>Habropoda</taxon>
    </lineage>
</organism>
<dbReference type="AlphaFoldDB" id="A0A0L7QL74"/>
<evidence type="ECO:0000313" key="1">
    <source>
        <dbReference type="EMBL" id="KOC59281.1"/>
    </source>
</evidence>
<dbReference type="Proteomes" id="UP000053825">
    <property type="component" value="Unassembled WGS sequence"/>
</dbReference>
<reference evidence="1 2" key="1">
    <citation type="submission" date="2015-07" db="EMBL/GenBank/DDBJ databases">
        <title>The genome of Habropoda laboriosa.</title>
        <authorList>
            <person name="Pan H."/>
            <person name="Kapheim K."/>
        </authorList>
    </citation>
    <scope>NUCLEOTIDE SEQUENCE [LARGE SCALE GENOMIC DNA]</scope>
    <source>
        <strain evidence="1">0110345459</strain>
    </source>
</reference>